<accession>A0A3S2UYY9</accession>
<dbReference type="OrthoDB" id="5767052at2"/>
<proteinExistence type="predicted"/>
<dbReference type="AlphaFoldDB" id="A0A3S2UYY9"/>
<dbReference type="Pfam" id="PF19795">
    <property type="entry name" value="DUF6279"/>
    <property type="match status" value="1"/>
</dbReference>
<dbReference type="RefSeq" id="WP_127682052.1">
    <property type="nucleotide sequence ID" value="NZ_SACM01000001.1"/>
</dbReference>
<dbReference type="PROSITE" id="PS51257">
    <property type="entry name" value="PROKAR_LIPOPROTEIN"/>
    <property type="match status" value="1"/>
</dbReference>
<evidence type="ECO:0000313" key="1">
    <source>
        <dbReference type="EMBL" id="RVT88657.1"/>
    </source>
</evidence>
<dbReference type="Proteomes" id="UP000288587">
    <property type="component" value="Unassembled WGS sequence"/>
</dbReference>
<comment type="caution">
    <text evidence="1">The sequence shown here is derived from an EMBL/GenBank/DDBJ whole genome shotgun (WGS) entry which is preliminary data.</text>
</comment>
<organism evidence="1 2">
    <name type="scientific">Inhella crocodyli</name>
    <dbReference type="NCBI Taxonomy" id="2499851"/>
    <lineage>
        <taxon>Bacteria</taxon>
        <taxon>Pseudomonadati</taxon>
        <taxon>Pseudomonadota</taxon>
        <taxon>Betaproteobacteria</taxon>
        <taxon>Burkholderiales</taxon>
        <taxon>Sphaerotilaceae</taxon>
        <taxon>Inhella</taxon>
    </lineage>
</organism>
<sequence length="278" mass="31468">MRRVLWILGLAVLLSACSSLRLGYEQLPRLASWWVDDYVDLDRTQQAQFDRAWAQWQAWHRREELPRLQALLAQAEQGLKAGSLDTRALAALEAGLAQSVERSLAHLAPLATPLLASLSPAQWTDLQRAIDERQARWWREQQGSEDARRRAREKGFTRSLARWTGDLSRPQEALARERAAHWPVDLVAWRAQREQRQAQAVAGLRDWAAGQQSNGVRHLMLALNQVPGARSASEQALRDAVAADALAVVALAQAEQRRATAQRWAEWRQELGRLHVAR</sequence>
<evidence type="ECO:0008006" key="3">
    <source>
        <dbReference type="Google" id="ProtNLM"/>
    </source>
</evidence>
<reference evidence="1 2" key="1">
    <citation type="submission" date="2019-01" db="EMBL/GenBank/DDBJ databases">
        <authorList>
            <person name="Chen W.-M."/>
        </authorList>
    </citation>
    <scope>NUCLEOTIDE SEQUENCE [LARGE SCALE GENOMIC DNA]</scope>
    <source>
        <strain evidence="1 2">CCP-18</strain>
    </source>
</reference>
<keyword evidence="2" id="KW-1185">Reference proteome</keyword>
<gene>
    <name evidence="1" type="ORF">EOD73_06730</name>
</gene>
<dbReference type="EMBL" id="SACM01000001">
    <property type="protein sequence ID" value="RVT88657.1"/>
    <property type="molecule type" value="Genomic_DNA"/>
</dbReference>
<name>A0A3S2UYY9_9BURK</name>
<protein>
    <recommendedName>
        <fullName evidence="3">Lipoprotein</fullName>
    </recommendedName>
</protein>
<evidence type="ECO:0000313" key="2">
    <source>
        <dbReference type="Proteomes" id="UP000288587"/>
    </source>
</evidence>